<sequence length="124" mass="14610">MIVPSKQWALSCGEEQDNFVWPIEVPLIGRFCLPKSRCSVETVRKCQLVYYAYNYKKVDERGFKRRLKLKKYLVSCSTMIQIHSFDYKSERKELEERTRKANVKTSHSKALVSDMELTLLQVLV</sequence>
<keyword evidence="2" id="KW-1185">Reference proteome</keyword>
<evidence type="ECO:0000313" key="1">
    <source>
        <dbReference type="EMBL" id="WMV10697.1"/>
    </source>
</evidence>
<protein>
    <submittedName>
        <fullName evidence="1">Uncharacterized protein</fullName>
    </submittedName>
</protein>
<gene>
    <name evidence="1" type="ORF">MTR67_004082</name>
</gene>
<dbReference type="Proteomes" id="UP001234989">
    <property type="component" value="Chromosome 1"/>
</dbReference>
<name>A0AAF0PTX5_SOLVR</name>
<reference evidence="1" key="1">
    <citation type="submission" date="2023-08" db="EMBL/GenBank/DDBJ databases">
        <title>A de novo genome assembly of Solanum verrucosum Schlechtendal, a Mexican diploid species geographically isolated from the other diploid A-genome species in potato relatives.</title>
        <authorList>
            <person name="Hosaka K."/>
        </authorList>
    </citation>
    <scope>NUCLEOTIDE SEQUENCE</scope>
    <source>
        <tissue evidence="1">Young leaves</tissue>
    </source>
</reference>
<dbReference type="AlphaFoldDB" id="A0AAF0PTX5"/>
<evidence type="ECO:0000313" key="2">
    <source>
        <dbReference type="Proteomes" id="UP001234989"/>
    </source>
</evidence>
<accession>A0AAF0PTX5</accession>
<dbReference type="EMBL" id="CP133612">
    <property type="protein sequence ID" value="WMV10697.1"/>
    <property type="molecule type" value="Genomic_DNA"/>
</dbReference>
<proteinExistence type="predicted"/>
<organism evidence="1 2">
    <name type="scientific">Solanum verrucosum</name>
    <dbReference type="NCBI Taxonomy" id="315347"/>
    <lineage>
        <taxon>Eukaryota</taxon>
        <taxon>Viridiplantae</taxon>
        <taxon>Streptophyta</taxon>
        <taxon>Embryophyta</taxon>
        <taxon>Tracheophyta</taxon>
        <taxon>Spermatophyta</taxon>
        <taxon>Magnoliopsida</taxon>
        <taxon>eudicotyledons</taxon>
        <taxon>Gunneridae</taxon>
        <taxon>Pentapetalae</taxon>
        <taxon>asterids</taxon>
        <taxon>lamiids</taxon>
        <taxon>Solanales</taxon>
        <taxon>Solanaceae</taxon>
        <taxon>Solanoideae</taxon>
        <taxon>Solaneae</taxon>
        <taxon>Solanum</taxon>
    </lineage>
</organism>